<keyword evidence="2" id="KW-0812">Transmembrane</keyword>
<evidence type="ECO:0000313" key="4">
    <source>
        <dbReference type="EMBL" id="TFU34479.1"/>
    </source>
</evidence>
<proteinExistence type="predicted"/>
<evidence type="ECO:0000256" key="2">
    <source>
        <dbReference type="SAM" id="Phobius"/>
    </source>
</evidence>
<sequence>MTAAQGGTGRATPPQQRPARRRFWADARFVIGLVLVAVSIAGVWFVVGAARQTVPVLAASGTLVPGQTITAADVAVVEVALGQSGGSYLAPDALGEGLVALRTIGAGELLPTAATGAAEVSDRTSVVVRSSVDVPAGVDRGALVELWETPPAEQPGTFGAPRILVADAVVARVTRDDGVMAAGGAALELVIDRTRVSDVLAAIAAGSVLSAVPTAGGGSAALPAPVATGQPMDDAVAPSAPPAEEDGE</sequence>
<dbReference type="SMART" id="SM00858">
    <property type="entry name" value="SAF"/>
    <property type="match status" value="1"/>
</dbReference>
<dbReference type="EMBL" id="SPQB01000002">
    <property type="protein sequence ID" value="TFU34479.1"/>
    <property type="molecule type" value="Genomic_DNA"/>
</dbReference>
<feature type="domain" description="SAF" evidence="3">
    <location>
        <begin position="54"/>
        <end position="116"/>
    </location>
</feature>
<evidence type="ECO:0000256" key="1">
    <source>
        <dbReference type="SAM" id="MobiDB-lite"/>
    </source>
</evidence>
<feature type="transmembrane region" description="Helical" evidence="2">
    <location>
        <begin position="27"/>
        <end position="47"/>
    </location>
</feature>
<dbReference type="AlphaFoldDB" id="A0A4Y9FYN2"/>
<gene>
    <name evidence="4" type="ORF">E4U02_01915</name>
</gene>
<keyword evidence="5" id="KW-1185">Reference proteome</keyword>
<name>A0A4Y9FYN2_9MICO</name>
<keyword evidence="2" id="KW-0472">Membrane</keyword>
<dbReference type="Pfam" id="PF08666">
    <property type="entry name" value="SAF"/>
    <property type="match status" value="1"/>
</dbReference>
<feature type="region of interest" description="Disordered" evidence="1">
    <location>
        <begin position="223"/>
        <end position="248"/>
    </location>
</feature>
<dbReference type="InterPro" id="IPR013974">
    <property type="entry name" value="SAF"/>
</dbReference>
<keyword evidence="2" id="KW-1133">Transmembrane helix</keyword>
<evidence type="ECO:0000259" key="3">
    <source>
        <dbReference type="SMART" id="SM00858"/>
    </source>
</evidence>
<comment type="caution">
    <text evidence="4">The sequence shown here is derived from an EMBL/GenBank/DDBJ whole genome shotgun (WGS) entry which is preliminary data.</text>
</comment>
<reference evidence="4 5" key="1">
    <citation type="submission" date="2019-03" db="EMBL/GenBank/DDBJ databases">
        <title>Diversity of the mouse oral microbiome.</title>
        <authorList>
            <person name="Joseph S."/>
            <person name="Aduse-Opoku J."/>
            <person name="Curtis M."/>
            <person name="Wade W."/>
            <person name="Hashim A."/>
        </authorList>
    </citation>
    <scope>NUCLEOTIDE SEQUENCE [LARGE SCALE GENOMIC DNA]</scope>
    <source>
        <strain evidence="4 5">P1012</strain>
    </source>
</reference>
<evidence type="ECO:0000313" key="5">
    <source>
        <dbReference type="Proteomes" id="UP000298358"/>
    </source>
</evidence>
<dbReference type="OrthoDB" id="5083100at2"/>
<dbReference type="Proteomes" id="UP000298358">
    <property type="component" value="Unassembled WGS sequence"/>
</dbReference>
<accession>A0A4Y9FYN2</accession>
<organism evidence="4 5">
    <name type="scientific">Microbacterium paludicola</name>
    <dbReference type="NCBI Taxonomy" id="300019"/>
    <lineage>
        <taxon>Bacteria</taxon>
        <taxon>Bacillati</taxon>
        <taxon>Actinomycetota</taxon>
        <taxon>Actinomycetes</taxon>
        <taxon>Micrococcales</taxon>
        <taxon>Microbacteriaceae</taxon>
        <taxon>Microbacterium</taxon>
    </lineage>
</organism>
<protein>
    <recommendedName>
        <fullName evidence="3">SAF domain-containing protein</fullName>
    </recommendedName>
</protein>